<evidence type="ECO:0000256" key="5">
    <source>
        <dbReference type="ARBA" id="ARBA00022833"/>
    </source>
</evidence>
<evidence type="ECO:0000256" key="9">
    <source>
        <dbReference type="ARBA" id="ARBA00023242"/>
    </source>
</evidence>
<dbReference type="OrthoDB" id="7734462at2759"/>
<dbReference type="FunFam" id="3.30.160.60:FF:000446">
    <property type="entry name" value="Zinc finger protein"/>
    <property type="match status" value="1"/>
</dbReference>
<keyword evidence="2" id="KW-0479">Metal-binding</keyword>
<dbReference type="ExpressionAtlas" id="Q8SZX9">
    <property type="expression patterns" value="baseline and differential"/>
</dbReference>
<protein>
    <submittedName>
        <fullName evidence="14">LP02658p</fullName>
    </submittedName>
</protein>
<evidence type="ECO:0000313" key="14">
    <source>
        <dbReference type="EMBL" id="AAL39866.1"/>
    </source>
</evidence>
<evidence type="ECO:0000256" key="12">
    <source>
        <dbReference type="SAM" id="MobiDB-lite"/>
    </source>
</evidence>
<dbReference type="PANTHER" id="PTHR16515:SF49">
    <property type="entry name" value="GASTRULA ZINC FINGER PROTEIN XLCGF49.1-LIKE-RELATED"/>
    <property type="match status" value="1"/>
</dbReference>
<dbReference type="PANTHER" id="PTHR16515">
    <property type="entry name" value="PR DOMAIN ZINC FINGER PROTEIN"/>
    <property type="match status" value="1"/>
</dbReference>
<dbReference type="Bgee" id="FBgn0052772">
    <property type="expression patterns" value="Expressed in polar follicle cell (Drosophila) in ovary and 274 other cell types or tissues"/>
</dbReference>
<dbReference type="InterPro" id="IPR050331">
    <property type="entry name" value="Zinc_finger"/>
</dbReference>
<evidence type="ECO:0000256" key="7">
    <source>
        <dbReference type="ARBA" id="ARBA00023125"/>
    </source>
</evidence>
<dbReference type="PROSITE" id="PS50157">
    <property type="entry name" value="ZINC_FINGER_C2H2_2"/>
    <property type="match status" value="4"/>
</dbReference>
<feature type="domain" description="C2H2-type" evidence="13">
    <location>
        <begin position="94"/>
        <end position="121"/>
    </location>
</feature>
<dbReference type="GO" id="GO:0008270">
    <property type="term" value="F:zinc ion binding"/>
    <property type="evidence" value="ECO:0007669"/>
    <property type="project" value="UniProtKB-KW"/>
</dbReference>
<evidence type="ECO:0000256" key="8">
    <source>
        <dbReference type="ARBA" id="ARBA00023163"/>
    </source>
</evidence>
<evidence type="ECO:0000256" key="10">
    <source>
        <dbReference type="PROSITE-ProRule" id="PRU00042"/>
    </source>
</evidence>
<keyword evidence="4 10" id="KW-0863">Zinc-finger</keyword>
<dbReference type="FunFam" id="3.30.160.60:FF:002827">
    <property type="entry name" value="Uncharacterized protein, isoform A"/>
    <property type="match status" value="1"/>
</dbReference>
<gene>
    <name evidence="14" type="primary">CG6911</name>
    <name evidence="15" type="ORF">CG32772</name>
</gene>
<evidence type="ECO:0000256" key="4">
    <source>
        <dbReference type="ARBA" id="ARBA00022771"/>
    </source>
</evidence>
<dbReference type="FlyBase" id="FBgn0052772">
    <property type="gene designation" value="CG32772"/>
</dbReference>
<evidence type="ECO:0000256" key="6">
    <source>
        <dbReference type="ARBA" id="ARBA00023015"/>
    </source>
</evidence>
<accession>Q8SZX9</accession>
<name>Q8SZX9_DROME</name>
<feature type="domain" description="C2H2-type" evidence="13">
    <location>
        <begin position="122"/>
        <end position="154"/>
    </location>
</feature>
<dbReference type="AlphaFoldDB" id="Q8SZX9"/>
<reference evidence="14" key="1">
    <citation type="submission" date="2001-12" db="EMBL/GenBank/DDBJ databases">
        <authorList>
            <person name="Stapleton M."/>
            <person name="Brokstein P."/>
            <person name="Hong L."/>
            <person name="Agbayani A."/>
            <person name="Carlson J."/>
            <person name="Champe M."/>
            <person name="Chavez C."/>
            <person name="Dorsett V."/>
            <person name="Farfan D."/>
            <person name="Frise E."/>
            <person name="George R."/>
            <person name="Gonzalez M."/>
            <person name="Guarin H."/>
            <person name="Li P."/>
            <person name="Liao G."/>
            <person name="Miranda A."/>
            <person name="Mungall C.J."/>
            <person name="Nunoo J."/>
            <person name="Pacleb J."/>
            <person name="Paragas V."/>
            <person name="Park S."/>
            <person name="Phouanenavong S."/>
            <person name="Wan K."/>
            <person name="Yu C."/>
            <person name="Lewis S.E."/>
            <person name="Rubin G.M."/>
            <person name="Celniker S."/>
        </authorList>
    </citation>
    <scope>NUCLEOTIDE SEQUENCE</scope>
    <source>
        <strain evidence="14">Berkeley</strain>
    </source>
</reference>
<dbReference type="SUPFAM" id="SSF57667">
    <property type="entry name" value="beta-beta-alpha zinc fingers"/>
    <property type="match status" value="3"/>
</dbReference>
<keyword evidence="8" id="KW-0804">Transcription</keyword>
<evidence type="ECO:0000313" key="15">
    <source>
        <dbReference type="FlyBase" id="FBgn0052772"/>
    </source>
</evidence>
<dbReference type="EMBL" id="AY069721">
    <property type="protein sequence ID" value="AAL39866.1"/>
    <property type="molecule type" value="mRNA"/>
</dbReference>
<evidence type="ECO:0000256" key="1">
    <source>
        <dbReference type="ARBA" id="ARBA00004123"/>
    </source>
</evidence>
<dbReference type="FunFam" id="3.30.160.60:FF:003037">
    <property type="entry name" value="Uncharacterized protein, isoform B"/>
    <property type="match status" value="1"/>
</dbReference>
<keyword evidence="5" id="KW-0862">Zinc</keyword>
<dbReference type="VEuPathDB" id="VectorBase:FBgn0052772"/>
<dbReference type="GO" id="GO:0003677">
    <property type="term" value="F:DNA binding"/>
    <property type="evidence" value="ECO:0007669"/>
    <property type="project" value="UniProtKB-KW"/>
</dbReference>
<keyword evidence="9" id="KW-0539">Nucleus</keyword>
<dbReference type="AGR" id="FB:FBgn0052772"/>
<feature type="domain" description="C2H2-type" evidence="13">
    <location>
        <begin position="10"/>
        <end position="37"/>
    </location>
</feature>
<dbReference type="HOGENOM" id="CLU_002678_89_0_1"/>
<proteinExistence type="evidence at transcript level"/>
<dbReference type="SMART" id="SM00355">
    <property type="entry name" value="ZnF_C2H2"/>
    <property type="match status" value="5"/>
</dbReference>
<keyword evidence="6" id="KW-0805">Transcription regulation</keyword>
<keyword evidence="3" id="KW-0677">Repeat</keyword>
<dbReference type="InterPro" id="IPR013087">
    <property type="entry name" value="Znf_C2H2_type"/>
</dbReference>
<evidence type="ECO:0000256" key="3">
    <source>
        <dbReference type="ARBA" id="ARBA00022737"/>
    </source>
</evidence>
<evidence type="ECO:0000256" key="2">
    <source>
        <dbReference type="ARBA" id="ARBA00022723"/>
    </source>
</evidence>
<feature type="coiled-coil region" evidence="11">
    <location>
        <begin position="226"/>
        <end position="268"/>
    </location>
</feature>
<dbReference type="Gene3D" id="3.30.160.60">
    <property type="entry name" value="Classic Zinc Finger"/>
    <property type="match status" value="3"/>
</dbReference>
<evidence type="ECO:0000256" key="11">
    <source>
        <dbReference type="SAM" id="Coils"/>
    </source>
</evidence>
<comment type="subcellular location">
    <subcellularLocation>
        <location evidence="1">Nucleus</location>
    </subcellularLocation>
</comment>
<keyword evidence="7" id="KW-0238">DNA-binding</keyword>
<keyword evidence="11" id="KW-0175">Coiled coil</keyword>
<feature type="region of interest" description="Disordered" evidence="12">
    <location>
        <begin position="146"/>
        <end position="166"/>
    </location>
</feature>
<dbReference type="PROSITE" id="PS00028">
    <property type="entry name" value="ZINC_FINGER_C2H2_1"/>
    <property type="match status" value="4"/>
</dbReference>
<feature type="domain" description="C2H2-type" evidence="13">
    <location>
        <begin position="67"/>
        <end position="94"/>
    </location>
</feature>
<dbReference type="Pfam" id="PF00096">
    <property type="entry name" value="zf-C2H2"/>
    <property type="match status" value="3"/>
</dbReference>
<evidence type="ECO:0000259" key="13">
    <source>
        <dbReference type="PROSITE" id="PS50157"/>
    </source>
</evidence>
<dbReference type="GO" id="GO:0005634">
    <property type="term" value="C:nucleus"/>
    <property type="evidence" value="ECO:0007669"/>
    <property type="project" value="UniProtKB-SubCell"/>
</dbReference>
<dbReference type="InterPro" id="IPR036236">
    <property type="entry name" value="Znf_C2H2_sf"/>
</dbReference>
<organism evidence="14">
    <name type="scientific">Drosophila melanogaster</name>
    <name type="common">Fruit fly</name>
    <dbReference type="NCBI Taxonomy" id="7227"/>
    <lineage>
        <taxon>Eukaryota</taxon>
        <taxon>Metazoa</taxon>
        <taxon>Ecdysozoa</taxon>
        <taxon>Arthropoda</taxon>
        <taxon>Hexapoda</taxon>
        <taxon>Insecta</taxon>
        <taxon>Pterygota</taxon>
        <taxon>Neoptera</taxon>
        <taxon>Endopterygota</taxon>
        <taxon>Diptera</taxon>
        <taxon>Brachycera</taxon>
        <taxon>Muscomorpha</taxon>
        <taxon>Ephydroidea</taxon>
        <taxon>Drosophilidae</taxon>
        <taxon>Drosophila</taxon>
        <taxon>Sophophora</taxon>
    </lineage>
</organism>
<sequence>MKSHHKVQQYCCNVCNKKFTQVTSLNQHLQAHAGVTGYYCPRCPEKNFKLQSQLHTHMKTHGLAFPYECDKCDEKFLQQAHLDQHLKMHDEFKFKCDICPSSFNQESLLKKHVQRHVEGRYLSCPVANCAESFAVRQHLSKHLLTNHAHHELPPPKRSKKAGTLQTSQQPLAMIGQPLSLQHTTGQRGRPPKNKNKATTLAATAIKIEINESLHSQHISNVSGLSIQQQINQHMQQQAAQQQAQQQAAQQQQQQAAQQQQQAAQQQQLLHLPMGQAVKARFIPTK</sequence>